<evidence type="ECO:0000313" key="2">
    <source>
        <dbReference type="Proteomes" id="UP000296706"/>
    </source>
</evidence>
<dbReference type="GeneID" id="39848642"/>
<organism evidence="1 2">
    <name type="scientific">Halapricum salinum</name>
    <dbReference type="NCBI Taxonomy" id="1457250"/>
    <lineage>
        <taxon>Archaea</taxon>
        <taxon>Methanobacteriati</taxon>
        <taxon>Methanobacteriota</taxon>
        <taxon>Stenosarchaea group</taxon>
        <taxon>Halobacteria</taxon>
        <taxon>Halobacteriales</taxon>
        <taxon>Haloarculaceae</taxon>
        <taxon>Halapricum</taxon>
    </lineage>
</organism>
<sequence length="434" mass="48593">MRRLLVIAVLGLLLAVAGCVAPADDPGDLGAENGYRYDADLSITTADGLNASEREALLGRTMARVERLRGLEFTDSVEMSVISRATFRNRTGGNFDGTLSPRQRWNEQVWEALHIIDEDATYPESRSTNRGSAVVGYYSPSNDSIVLVSDSPTPQVDRRTLAHELVHALQDQRLNLGERRQRQDGQLAVLGVVEGDANYVEALYERRCRSEWDCIDIPPSDRTRPQSFNQGLFLVSFLPYAEGPNFVNALHSRGGWDAVNDRYDNFPESTEQLIHPEYFPTQSPVDVSVPDRARGGWERFSNLSEPRTDTVGEGSIYAMFVATDVIERTGAAQYNYDHPLSNGWAGDTLVPYRNDGEYGYVWRIRWDSRADAREFVRGYRDLLDSHEAEAVGDGRYVVSDGDFADAFRLSRDGRTVTIVNAPRVSDLERIHSSS</sequence>
<dbReference type="STRING" id="1457250.GCA_000755225_00439"/>
<evidence type="ECO:0008006" key="3">
    <source>
        <dbReference type="Google" id="ProtNLM"/>
    </source>
</evidence>
<dbReference type="AlphaFoldDB" id="A0A4D6HD99"/>
<dbReference type="KEGG" id="hsn:DV733_12235"/>
<dbReference type="InterPro" id="IPR047792">
    <property type="entry name" value="Hvo_1808-like"/>
</dbReference>
<accession>A0A4D6HD99</accession>
<dbReference type="RefSeq" id="WP_049994443.1">
    <property type="nucleotide sequence ID" value="NZ_CP031310.1"/>
</dbReference>
<evidence type="ECO:0000313" key="1">
    <source>
        <dbReference type="EMBL" id="QCC51949.1"/>
    </source>
</evidence>
<gene>
    <name evidence="1" type="ORF">DV733_12235</name>
</gene>
<dbReference type="NCBIfam" id="NF038145">
    <property type="entry name" value="Hvo_1808_fam"/>
    <property type="match status" value="1"/>
</dbReference>
<reference evidence="1 2" key="1">
    <citation type="journal article" date="2019" name="Nat. Commun.">
        <title>A new type of DNA phosphorothioation-based antiviral system in archaea.</title>
        <authorList>
            <person name="Xiong L."/>
            <person name="Liu S."/>
            <person name="Chen S."/>
            <person name="Xiao Y."/>
            <person name="Zhu B."/>
            <person name="Gao Y."/>
            <person name="Zhang Y."/>
            <person name="Chen B."/>
            <person name="Luo J."/>
            <person name="Deng Z."/>
            <person name="Chen X."/>
            <person name="Wang L."/>
            <person name="Chen S."/>
        </authorList>
    </citation>
    <scope>NUCLEOTIDE SEQUENCE [LARGE SCALE GENOMIC DNA]</scope>
    <source>
        <strain evidence="1 2">CBA1105</strain>
    </source>
</reference>
<keyword evidence="2" id="KW-1185">Reference proteome</keyword>
<proteinExistence type="predicted"/>
<dbReference type="OrthoDB" id="85977at2157"/>
<dbReference type="PROSITE" id="PS51257">
    <property type="entry name" value="PROKAR_LIPOPROTEIN"/>
    <property type="match status" value="1"/>
</dbReference>
<dbReference type="Proteomes" id="UP000296706">
    <property type="component" value="Chromosome"/>
</dbReference>
<protein>
    <recommendedName>
        <fullName evidence="3">DUF4157 domain-containing protein</fullName>
    </recommendedName>
</protein>
<dbReference type="EMBL" id="CP031310">
    <property type="protein sequence ID" value="QCC51949.1"/>
    <property type="molecule type" value="Genomic_DNA"/>
</dbReference>
<name>A0A4D6HD99_9EURY</name>